<dbReference type="PANTHER" id="PTHR34427:SF5">
    <property type="entry name" value="DUF4283 DOMAIN-CONTAINING PROTEIN"/>
    <property type="match status" value="1"/>
</dbReference>
<keyword evidence="2" id="KW-1185">Reference proteome</keyword>
<gene>
    <name evidence="1" type="ORF">COLO4_33176</name>
</gene>
<organism evidence="1 2">
    <name type="scientific">Corchorus olitorius</name>
    <dbReference type="NCBI Taxonomy" id="93759"/>
    <lineage>
        <taxon>Eukaryota</taxon>
        <taxon>Viridiplantae</taxon>
        <taxon>Streptophyta</taxon>
        <taxon>Embryophyta</taxon>
        <taxon>Tracheophyta</taxon>
        <taxon>Spermatophyta</taxon>
        <taxon>Magnoliopsida</taxon>
        <taxon>eudicotyledons</taxon>
        <taxon>Gunneridae</taxon>
        <taxon>Pentapetalae</taxon>
        <taxon>rosids</taxon>
        <taxon>malvids</taxon>
        <taxon>Malvales</taxon>
        <taxon>Malvaceae</taxon>
        <taxon>Grewioideae</taxon>
        <taxon>Apeibeae</taxon>
        <taxon>Corchorus</taxon>
    </lineage>
</organism>
<dbReference type="OrthoDB" id="1749329at2759"/>
<reference evidence="2" key="1">
    <citation type="submission" date="2013-09" db="EMBL/GenBank/DDBJ databases">
        <title>Corchorus olitorius genome sequencing.</title>
        <authorList>
            <person name="Alam M."/>
            <person name="Haque M.S."/>
            <person name="Islam M.S."/>
            <person name="Emdad E.M."/>
            <person name="Islam M.M."/>
            <person name="Ahmed B."/>
            <person name="Halim A."/>
            <person name="Hossen Q.M.M."/>
            <person name="Hossain M.Z."/>
            <person name="Ahmed R."/>
            <person name="Khan M.M."/>
            <person name="Islam R."/>
            <person name="Rashid M.M."/>
            <person name="Khan S.A."/>
            <person name="Rahman M.S."/>
            <person name="Alam M."/>
            <person name="Yahiya A.S."/>
            <person name="Khan M.S."/>
            <person name="Azam M.S."/>
            <person name="Haque T."/>
            <person name="Lashkar M.Z.H."/>
            <person name="Akhand A.I."/>
            <person name="Morshed G."/>
            <person name="Roy S."/>
            <person name="Uddin K.S."/>
            <person name="Rabeya T."/>
            <person name="Hossain A.S."/>
            <person name="Chowdhury A."/>
            <person name="Snigdha A.R."/>
            <person name="Mortoza M.S."/>
            <person name="Matin S.A."/>
            <person name="Hoque S.M.E."/>
            <person name="Islam M.K."/>
            <person name="Roy D.K."/>
            <person name="Haider R."/>
            <person name="Moosa M.M."/>
            <person name="Elias S.M."/>
            <person name="Hasan A.M."/>
            <person name="Jahan S."/>
            <person name="Shafiuddin M."/>
            <person name="Mahmood N."/>
            <person name="Shommy N.S."/>
        </authorList>
    </citation>
    <scope>NUCLEOTIDE SEQUENCE [LARGE SCALE GENOMIC DNA]</scope>
    <source>
        <strain evidence="2">cv. O-4</strain>
    </source>
</reference>
<evidence type="ECO:0000313" key="1">
    <source>
        <dbReference type="EMBL" id="OMO62222.1"/>
    </source>
</evidence>
<dbReference type="EMBL" id="AWUE01021437">
    <property type="protein sequence ID" value="OMO62222.1"/>
    <property type="molecule type" value="Genomic_DNA"/>
</dbReference>
<name>A0A1R3GVW8_9ROSI</name>
<sequence>MLTIDFLKGEELGFLRPEGLTVVVLITKAEHSWQRTIIKRKGRGAAKVDGRSYKEVVMARNREIVQRRQKSGDSSKSGEKAKNVYLEKEAIVPVGVMVNNHEEETFDPMKDFSDKGKVSEVEEVDKITNSPEKAGPALGFDVVDEGLSDDRCVIGRLNPSITLEHVKDTVAGLKLNAIVIPLSNIRIMLQFFKEEDMQSFLAAPGEFLELCCYKFHQWDDSGEDRFSQVWVKMEGIPLFLWHQNVFKEIAEIWGTCIKVADLTVERSTMVAAWVLVEVQNKACIPPIFIESGGDKNFNVDDVLSDVCSSSEREPKCFRSERDSLVNVDLLNADTIEVVRETASNGRNVEFPKEAFSIHLEKELLSGGGFIVQSGREEVQSDFEKDNGVLNSFEGDKSSNSLEKDSVGPILLGPGSFPQENCSNELQVIGPILNGLCDGQEIIPFGEVKRKKKPLWRILNEDVGTCPISLSGISISDSNIENRNRVLRLEVEAVWEVISSLGVVFNKEKGVVLQALMNQSEI</sequence>
<comment type="caution">
    <text evidence="1">The sequence shown here is derived from an EMBL/GenBank/DDBJ whole genome shotgun (WGS) entry which is preliminary data.</text>
</comment>
<proteinExistence type="predicted"/>
<dbReference type="Proteomes" id="UP000187203">
    <property type="component" value="Unassembled WGS sequence"/>
</dbReference>
<accession>A0A1R3GVW8</accession>
<evidence type="ECO:0000313" key="2">
    <source>
        <dbReference type="Proteomes" id="UP000187203"/>
    </source>
</evidence>
<protein>
    <submittedName>
        <fullName evidence="1">Uncharacterized protein</fullName>
    </submittedName>
</protein>
<dbReference type="PANTHER" id="PTHR34427">
    <property type="entry name" value="DUF4283 DOMAIN PROTEIN"/>
    <property type="match status" value="1"/>
</dbReference>
<dbReference type="AlphaFoldDB" id="A0A1R3GVW8"/>